<proteinExistence type="predicted"/>
<dbReference type="AlphaFoldDB" id="A0A9W7MTS4"/>
<dbReference type="PANTHER" id="PTHR11439:SF467">
    <property type="entry name" value="INTEGRASE CATALYTIC DOMAIN-CONTAINING PROTEIN"/>
    <property type="match status" value="1"/>
</dbReference>
<organism evidence="1 2">
    <name type="scientific">Hibiscus trionum</name>
    <name type="common">Flower of an hour</name>
    <dbReference type="NCBI Taxonomy" id="183268"/>
    <lineage>
        <taxon>Eukaryota</taxon>
        <taxon>Viridiplantae</taxon>
        <taxon>Streptophyta</taxon>
        <taxon>Embryophyta</taxon>
        <taxon>Tracheophyta</taxon>
        <taxon>Spermatophyta</taxon>
        <taxon>Magnoliopsida</taxon>
        <taxon>eudicotyledons</taxon>
        <taxon>Gunneridae</taxon>
        <taxon>Pentapetalae</taxon>
        <taxon>rosids</taxon>
        <taxon>malvids</taxon>
        <taxon>Malvales</taxon>
        <taxon>Malvaceae</taxon>
        <taxon>Malvoideae</taxon>
        <taxon>Hibiscus</taxon>
    </lineage>
</organism>
<dbReference type="EMBL" id="BSYR01000054">
    <property type="protein sequence ID" value="GMJ08996.1"/>
    <property type="molecule type" value="Genomic_DNA"/>
</dbReference>
<evidence type="ECO:0000313" key="1">
    <source>
        <dbReference type="EMBL" id="GMJ08996.1"/>
    </source>
</evidence>
<dbReference type="OrthoDB" id="999640at2759"/>
<dbReference type="PANTHER" id="PTHR11439">
    <property type="entry name" value="GAG-POL-RELATED RETROTRANSPOSON"/>
    <property type="match status" value="1"/>
</dbReference>
<protein>
    <submittedName>
        <fullName evidence="1">Cysteine-rich RLK (RECEPTOR-like protein kinase) 8</fullName>
    </submittedName>
</protein>
<dbReference type="CDD" id="cd09272">
    <property type="entry name" value="RNase_HI_RT_Ty1"/>
    <property type="match status" value="1"/>
</dbReference>
<dbReference type="GO" id="GO:0016301">
    <property type="term" value="F:kinase activity"/>
    <property type="evidence" value="ECO:0007669"/>
    <property type="project" value="UniProtKB-KW"/>
</dbReference>
<reference evidence="1" key="1">
    <citation type="submission" date="2023-05" db="EMBL/GenBank/DDBJ databases">
        <title>Genome and transcriptome analyses reveal genes involved in the formation of fine ridges on petal epidermal cells in Hibiscus trionum.</title>
        <authorList>
            <person name="Koshimizu S."/>
            <person name="Masuda S."/>
            <person name="Ishii T."/>
            <person name="Shirasu K."/>
            <person name="Hoshino A."/>
            <person name="Arita M."/>
        </authorList>
    </citation>
    <scope>NUCLEOTIDE SEQUENCE</scope>
    <source>
        <strain evidence="1">Hamamatsu line</strain>
    </source>
</reference>
<comment type="caution">
    <text evidence="1">The sequence shown here is derived from an EMBL/GenBank/DDBJ whole genome shotgun (WGS) entry which is preliminary data.</text>
</comment>
<dbReference type="Proteomes" id="UP001165190">
    <property type="component" value="Unassembled WGS sequence"/>
</dbReference>
<sequence>MNQPKDVHWRAVKRILRYLQGTLHYGIVYTARDNCDLVCYSDADWAALVEDRRSTTGYCIYLGGNPITWCSKKKSVVSRSSFEAEYRSLANSVSELMWIESLLAEIGVVLTRLPVVWCDNTSTVSMAANPTHHARVKHVKIDIHFVRERVLAGQLIVNFVPFSEQIVDILTKSLPRDIYTDLRSRLGVTSTVQVQEEEETMRI</sequence>
<name>A0A9W7MTS4_HIBTR</name>
<keyword evidence="1" id="KW-0418">Kinase</keyword>
<keyword evidence="2" id="KW-1185">Reference proteome</keyword>
<dbReference type="SUPFAM" id="SSF56672">
    <property type="entry name" value="DNA/RNA polymerases"/>
    <property type="match status" value="1"/>
</dbReference>
<accession>A0A9W7MTS4</accession>
<keyword evidence="1" id="KW-0808">Transferase</keyword>
<gene>
    <name evidence="1" type="ORF">HRI_004568800</name>
</gene>
<evidence type="ECO:0000313" key="2">
    <source>
        <dbReference type="Proteomes" id="UP001165190"/>
    </source>
</evidence>
<dbReference type="InterPro" id="IPR043502">
    <property type="entry name" value="DNA/RNA_pol_sf"/>
</dbReference>